<dbReference type="InterPro" id="IPR043128">
    <property type="entry name" value="Rev_trsase/Diguanyl_cyclase"/>
</dbReference>
<evidence type="ECO:0000256" key="2">
    <source>
        <dbReference type="SAM" id="Phobius"/>
    </source>
</evidence>
<dbReference type="EMBL" id="SLUO01000013">
    <property type="protein sequence ID" value="TCL55996.1"/>
    <property type="molecule type" value="Genomic_DNA"/>
</dbReference>
<dbReference type="STRING" id="1469948.GCA_000732725_00719"/>
<dbReference type="Proteomes" id="UP000295718">
    <property type="component" value="Unassembled WGS sequence"/>
</dbReference>
<evidence type="ECO:0000313" key="4">
    <source>
        <dbReference type="EMBL" id="TCL55996.1"/>
    </source>
</evidence>
<dbReference type="NCBIfam" id="TIGR00254">
    <property type="entry name" value="GGDEF"/>
    <property type="match status" value="1"/>
</dbReference>
<proteinExistence type="predicted"/>
<feature type="transmembrane region" description="Helical" evidence="2">
    <location>
        <begin position="64"/>
        <end position="83"/>
    </location>
</feature>
<name>A0A4R1QQA5_9FIRM</name>
<dbReference type="InterPro" id="IPR000160">
    <property type="entry name" value="GGDEF_dom"/>
</dbReference>
<dbReference type="OrthoDB" id="9804955at2"/>
<feature type="transmembrane region" description="Helical" evidence="2">
    <location>
        <begin position="39"/>
        <end position="57"/>
    </location>
</feature>
<dbReference type="AlphaFoldDB" id="A0A4R1QQA5"/>
<evidence type="ECO:0000259" key="3">
    <source>
        <dbReference type="PROSITE" id="PS50887"/>
    </source>
</evidence>
<dbReference type="InterPro" id="IPR050469">
    <property type="entry name" value="Diguanylate_Cyclase"/>
</dbReference>
<keyword evidence="1" id="KW-0175">Coiled coil</keyword>
<keyword evidence="2" id="KW-0472">Membrane</keyword>
<keyword evidence="2" id="KW-1133">Transmembrane helix</keyword>
<feature type="domain" description="GGDEF" evidence="3">
    <location>
        <begin position="226"/>
        <end position="352"/>
    </location>
</feature>
<dbReference type="PANTHER" id="PTHR45138">
    <property type="entry name" value="REGULATORY COMPONENTS OF SENSORY TRANSDUCTION SYSTEM"/>
    <property type="match status" value="1"/>
</dbReference>
<dbReference type="InterPro" id="IPR029787">
    <property type="entry name" value="Nucleotide_cyclase"/>
</dbReference>
<dbReference type="Gene3D" id="3.30.70.270">
    <property type="match status" value="1"/>
</dbReference>
<dbReference type="Pfam" id="PF00990">
    <property type="entry name" value="GGDEF"/>
    <property type="match status" value="1"/>
</dbReference>
<dbReference type="FunFam" id="3.30.70.270:FF:000001">
    <property type="entry name" value="Diguanylate cyclase domain protein"/>
    <property type="match status" value="1"/>
</dbReference>
<keyword evidence="5" id="KW-1185">Reference proteome</keyword>
<feature type="transmembrane region" description="Helical" evidence="2">
    <location>
        <begin position="12"/>
        <end position="33"/>
    </location>
</feature>
<evidence type="ECO:0000313" key="5">
    <source>
        <dbReference type="Proteomes" id="UP000295718"/>
    </source>
</evidence>
<protein>
    <submittedName>
        <fullName evidence="4">Diguanylate cyclase (GGDEF)-like protein</fullName>
    </submittedName>
</protein>
<sequence>MERSTDIRNRAFHYISIMTFFLSIMCVVGNAITKYPMSANYKWFYLLLVSALSILGSKSVYESYLQLFLSLNIILVILPIGWLNGGRGNSSATAYLFLIMIGIILLYENRLRKILLVILGLTVAVLFYIEYRFPEILKIYDYDMLFKDRLIQIPITLVGGFLILTLYSDTYIREREKLNEYSIQLREANEKLEYLASKDVLTNISNRRIFDIKLEGIIDTREHFSKEIYIVLFDVDLFKEINDSYGHSTGDRVLSEIAKGLNPLLNKESLLSRWGGDEFSIIYYGSEEGVLSTIDKLNKILKRIRLGNDKEVTVSIGITKMQETDTMSKVFKRVDKGLYKSKSEGRNRYSII</sequence>
<dbReference type="SUPFAM" id="SSF55073">
    <property type="entry name" value="Nucleotide cyclase"/>
    <property type="match status" value="1"/>
</dbReference>
<feature type="transmembrane region" description="Helical" evidence="2">
    <location>
        <begin position="89"/>
        <end position="107"/>
    </location>
</feature>
<dbReference type="RefSeq" id="WP_031389475.1">
    <property type="nucleotide sequence ID" value="NZ_JPNB01000001.1"/>
</dbReference>
<dbReference type="PROSITE" id="PS50887">
    <property type="entry name" value="GGDEF"/>
    <property type="match status" value="1"/>
</dbReference>
<accession>A0A4R1QQA5</accession>
<gene>
    <name evidence="4" type="ORF">EDD76_113134</name>
</gene>
<evidence type="ECO:0000256" key="1">
    <source>
        <dbReference type="SAM" id="Coils"/>
    </source>
</evidence>
<dbReference type="GO" id="GO:0052621">
    <property type="term" value="F:diguanylate cyclase activity"/>
    <property type="evidence" value="ECO:0007669"/>
    <property type="project" value="TreeGrafter"/>
</dbReference>
<reference evidence="4 5" key="1">
    <citation type="submission" date="2019-03" db="EMBL/GenBank/DDBJ databases">
        <title>Genomic Encyclopedia of Type Strains, Phase IV (KMG-IV): sequencing the most valuable type-strain genomes for metagenomic binning, comparative biology and taxonomic classification.</title>
        <authorList>
            <person name="Goeker M."/>
        </authorList>
    </citation>
    <scope>NUCLEOTIDE SEQUENCE [LARGE SCALE GENOMIC DNA]</scope>
    <source>
        <strain evidence="4 5">DSM 100556</strain>
    </source>
</reference>
<feature type="coiled-coil region" evidence="1">
    <location>
        <begin position="171"/>
        <end position="198"/>
    </location>
</feature>
<dbReference type="SMART" id="SM00267">
    <property type="entry name" value="GGDEF"/>
    <property type="match status" value="1"/>
</dbReference>
<keyword evidence="2" id="KW-0812">Transmembrane</keyword>
<dbReference type="CDD" id="cd01949">
    <property type="entry name" value="GGDEF"/>
    <property type="match status" value="1"/>
</dbReference>
<organism evidence="4 5">
    <name type="scientific">Kineothrix alysoides</name>
    <dbReference type="NCBI Taxonomy" id="1469948"/>
    <lineage>
        <taxon>Bacteria</taxon>
        <taxon>Bacillati</taxon>
        <taxon>Bacillota</taxon>
        <taxon>Clostridia</taxon>
        <taxon>Lachnospirales</taxon>
        <taxon>Lachnospiraceae</taxon>
        <taxon>Kineothrix</taxon>
    </lineage>
</organism>
<comment type="caution">
    <text evidence="4">The sequence shown here is derived from an EMBL/GenBank/DDBJ whole genome shotgun (WGS) entry which is preliminary data.</text>
</comment>
<feature type="transmembrane region" description="Helical" evidence="2">
    <location>
        <begin position="114"/>
        <end position="131"/>
    </location>
</feature>
<dbReference type="PANTHER" id="PTHR45138:SF9">
    <property type="entry name" value="DIGUANYLATE CYCLASE DGCM-RELATED"/>
    <property type="match status" value="1"/>
</dbReference>
<feature type="transmembrane region" description="Helical" evidence="2">
    <location>
        <begin position="151"/>
        <end position="168"/>
    </location>
</feature>